<evidence type="ECO:0000256" key="3">
    <source>
        <dbReference type="ARBA" id="ARBA00023004"/>
    </source>
</evidence>
<name>A0A8W8IBM1_MAGGI</name>
<organism evidence="7 8">
    <name type="scientific">Magallana gigas</name>
    <name type="common">Pacific oyster</name>
    <name type="synonym">Crassostrea gigas</name>
    <dbReference type="NCBI Taxonomy" id="29159"/>
    <lineage>
        <taxon>Eukaryota</taxon>
        <taxon>Metazoa</taxon>
        <taxon>Spiralia</taxon>
        <taxon>Lophotrochozoa</taxon>
        <taxon>Mollusca</taxon>
        <taxon>Bivalvia</taxon>
        <taxon>Autobranchia</taxon>
        <taxon>Pteriomorphia</taxon>
        <taxon>Ostreida</taxon>
        <taxon>Ostreoidea</taxon>
        <taxon>Ostreidae</taxon>
        <taxon>Magallana</taxon>
    </lineage>
</organism>
<dbReference type="InterPro" id="IPR036922">
    <property type="entry name" value="Rieske_2Fe-2S_sf"/>
</dbReference>
<dbReference type="Pfam" id="PF22543">
    <property type="entry name" value="Rieske_4"/>
    <property type="match status" value="1"/>
</dbReference>
<proteinExistence type="predicted"/>
<dbReference type="AlphaFoldDB" id="A0A8W8IBM1"/>
<dbReference type="GO" id="GO:0051537">
    <property type="term" value="F:2 iron, 2 sulfur cluster binding"/>
    <property type="evidence" value="ECO:0007669"/>
    <property type="project" value="UniProtKB-KW"/>
</dbReference>
<dbReference type="InterPro" id="IPR054716">
    <property type="entry name" value="Sol_Rieske_ferrdox_dom"/>
</dbReference>
<dbReference type="EnsemblMetazoa" id="G1326.3">
    <property type="protein sequence ID" value="G1326.3:cds"/>
    <property type="gene ID" value="G1326"/>
</dbReference>
<keyword evidence="4" id="KW-0411">Iron-sulfur</keyword>
<dbReference type="SUPFAM" id="SSF50022">
    <property type="entry name" value="ISP domain"/>
    <property type="match status" value="1"/>
</dbReference>
<dbReference type="InterPro" id="IPR017941">
    <property type="entry name" value="Rieske_2Fe-2S"/>
</dbReference>
<keyword evidence="1" id="KW-0001">2Fe-2S</keyword>
<evidence type="ECO:0000256" key="2">
    <source>
        <dbReference type="ARBA" id="ARBA00022723"/>
    </source>
</evidence>
<dbReference type="CDD" id="cd03467">
    <property type="entry name" value="Rieske"/>
    <property type="match status" value="1"/>
</dbReference>
<dbReference type="Proteomes" id="UP000005408">
    <property type="component" value="Unassembled WGS sequence"/>
</dbReference>
<feature type="domain" description="Rieske" evidence="6">
    <location>
        <begin position="8"/>
        <end position="108"/>
    </location>
</feature>
<dbReference type="PROSITE" id="PS51296">
    <property type="entry name" value="RIESKE"/>
    <property type="match status" value="1"/>
</dbReference>
<evidence type="ECO:0000313" key="7">
    <source>
        <dbReference type="EnsemblMetazoa" id="G1326.3:cds"/>
    </source>
</evidence>
<accession>A0A8W8IBM1</accession>
<reference evidence="7" key="1">
    <citation type="submission" date="2022-08" db="UniProtKB">
        <authorList>
            <consortium name="EnsemblMetazoa"/>
        </authorList>
    </citation>
    <scope>IDENTIFICATION</scope>
    <source>
        <strain evidence="7">05x7-T-G4-1.051#20</strain>
    </source>
</reference>
<evidence type="ECO:0000313" key="8">
    <source>
        <dbReference type="Proteomes" id="UP000005408"/>
    </source>
</evidence>
<dbReference type="GO" id="GO:0046872">
    <property type="term" value="F:metal ion binding"/>
    <property type="evidence" value="ECO:0007669"/>
    <property type="project" value="UniProtKB-KW"/>
</dbReference>
<dbReference type="EnsemblMetazoa" id="G1326.5">
    <property type="protein sequence ID" value="G1326.5:cds"/>
    <property type="gene ID" value="G1326"/>
</dbReference>
<sequence>MTKQGQEWFVCRIEEFDQISKKRFQVQDRDIVIIRRGEKFFALDSFCYHAGGPLFMGDIEDFNDLSCLVCPWHHYKVHIETGNMVYQSIDPHNPKNPPVWKNSGQKQRVHRVTVRDNSLFVTFSDCTGDLQSDQYNALEYRQRWQTNS</sequence>
<evidence type="ECO:0000256" key="5">
    <source>
        <dbReference type="ARBA" id="ARBA00034078"/>
    </source>
</evidence>
<dbReference type="OrthoDB" id="426882at2759"/>
<keyword evidence="3" id="KW-0408">Iron</keyword>
<evidence type="ECO:0000259" key="6">
    <source>
        <dbReference type="PROSITE" id="PS51296"/>
    </source>
</evidence>
<protein>
    <recommendedName>
        <fullName evidence="6">Rieske domain-containing protein</fullName>
    </recommendedName>
</protein>
<dbReference type="OMA" id="WVESDYY"/>
<dbReference type="PANTHER" id="PTHR21496:SF0">
    <property type="entry name" value="RIESKE DOMAIN-CONTAINING PROTEIN"/>
    <property type="match status" value="1"/>
</dbReference>
<comment type="cofactor">
    <cofactor evidence="5">
        <name>[2Fe-2S] cluster</name>
        <dbReference type="ChEBI" id="CHEBI:190135"/>
    </cofactor>
</comment>
<dbReference type="Gene3D" id="2.102.10.10">
    <property type="entry name" value="Rieske [2Fe-2S] iron-sulphur domain"/>
    <property type="match status" value="1"/>
</dbReference>
<evidence type="ECO:0000256" key="4">
    <source>
        <dbReference type="ARBA" id="ARBA00023014"/>
    </source>
</evidence>
<evidence type="ECO:0000256" key="1">
    <source>
        <dbReference type="ARBA" id="ARBA00022714"/>
    </source>
</evidence>
<dbReference type="PANTHER" id="PTHR21496">
    <property type="entry name" value="FERREDOXIN-RELATED"/>
    <property type="match status" value="1"/>
</dbReference>
<keyword evidence="2" id="KW-0479">Metal-binding</keyword>
<keyword evidence="8" id="KW-1185">Reference proteome</keyword>